<dbReference type="InterPro" id="IPR036390">
    <property type="entry name" value="WH_DNA-bd_sf"/>
</dbReference>
<dbReference type="PANTHER" id="PTHR34293:SF1">
    <property type="entry name" value="HTH-TYPE TRANSCRIPTIONAL REGULATOR TRMBL2"/>
    <property type="match status" value="1"/>
</dbReference>
<dbReference type="Gene3D" id="1.10.10.10">
    <property type="entry name" value="Winged helix-like DNA-binding domain superfamily/Winged helix DNA-binding domain"/>
    <property type="match status" value="1"/>
</dbReference>
<protein>
    <recommendedName>
        <fullName evidence="1">Transcription regulator TrmB N-terminal domain-containing protein</fullName>
    </recommendedName>
</protein>
<proteinExistence type="predicted"/>
<name>A0A1F5B3G9_9BACT</name>
<dbReference type="InterPro" id="IPR036388">
    <property type="entry name" value="WH-like_DNA-bd_sf"/>
</dbReference>
<reference evidence="2 3" key="1">
    <citation type="journal article" date="2016" name="Nat. Commun.">
        <title>Thousands of microbial genomes shed light on interconnected biogeochemical processes in an aquifer system.</title>
        <authorList>
            <person name="Anantharaman K."/>
            <person name="Brown C.T."/>
            <person name="Hug L.A."/>
            <person name="Sharon I."/>
            <person name="Castelle C.J."/>
            <person name="Probst A.J."/>
            <person name="Thomas B.C."/>
            <person name="Singh A."/>
            <person name="Wilkins M.J."/>
            <person name="Karaoz U."/>
            <person name="Brodie E.L."/>
            <person name="Williams K.H."/>
            <person name="Hubbard S.S."/>
            <person name="Banfield J.F."/>
        </authorList>
    </citation>
    <scope>NUCLEOTIDE SEQUENCE [LARGE SCALE GENOMIC DNA]</scope>
</reference>
<evidence type="ECO:0000313" key="3">
    <source>
        <dbReference type="Proteomes" id="UP000176431"/>
    </source>
</evidence>
<accession>A0A1F5B3G9</accession>
<dbReference type="Proteomes" id="UP000176431">
    <property type="component" value="Unassembled WGS sequence"/>
</dbReference>
<evidence type="ECO:0000313" key="2">
    <source>
        <dbReference type="EMBL" id="OGD25170.1"/>
    </source>
</evidence>
<dbReference type="Pfam" id="PF01978">
    <property type="entry name" value="TrmB"/>
    <property type="match status" value="1"/>
</dbReference>
<dbReference type="InterPro" id="IPR051797">
    <property type="entry name" value="TrmB-like"/>
</dbReference>
<dbReference type="SUPFAM" id="SSF46785">
    <property type="entry name" value="Winged helix' DNA-binding domain"/>
    <property type="match status" value="1"/>
</dbReference>
<comment type="caution">
    <text evidence="2">The sequence shown here is derived from an EMBL/GenBank/DDBJ whole genome shotgun (WGS) entry which is preliminary data.</text>
</comment>
<dbReference type="EMBL" id="MEYK01000020">
    <property type="protein sequence ID" value="OGD25170.1"/>
    <property type="molecule type" value="Genomic_DNA"/>
</dbReference>
<dbReference type="AlphaFoldDB" id="A0A1F5B3G9"/>
<evidence type="ECO:0000259" key="1">
    <source>
        <dbReference type="Pfam" id="PF01978"/>
    </source>
</evidence>
<organism evidence="2 3">
    <name type="scientific">Candidatus Azambacteria bacterium RIFCSPHIGHO2_01_FULL_40_24</name>
    <dbReference type="NCBI Taxonomy" id="1797301"/>
    <lineage>
        <taxon>Bacteria</taxon>
        <taxon>Candidatus Azamiibacteriota</taxon>
    </lineage>
</organism>
<dbReference type="PANTHER" id="PTHR34293">
    <property type="entry name" value="HTH-TYPE TRANSCRIPTIONAL REGULATOR TRMBL2"/>
    <property type="match status" value="1"/>
</dbReference>
<feature type="domain" description="Transcription regulator TrmB N-terminal" evidence="1">
    <location>
        <begin position="5"/>
        <end position="72"/>
    </location>
</feature>
<sequence>MQEILEQAGLSKVEVQVYLTLSKLGLSSAYRIAAEAHLFRANVYEALSRLTEKTLVREKRIGGKLLFEASDPRVIMDILDEKRRNVESLIPQILLQQRSVMKETVFQEYKGPDAVVNALFHFLDYGKPILVWGVPKTAYALLAPKIDLFHEERIKRKVVMKHIYNSTAYERVSVLKKMPCTKIRILPALYDSEVATNVCGDEVMFVLYKAPVSVMLIKNKDMAEAYKRYFEILWTNAKKA</sequence>
<dbReference type="InterPro" id="IPR002831">
    <property type="entry name" value="Tscrpt_reg_TrmB_N"/>
</dbReference>
<gene>
    <name evidence="2" type="ORF">A2819_00185</name>
</gene>